<dbReference type="Pfam" id="PF06995">
    <property type="entry name" value="Phage_P2_GpU"/>
    <property type="match status" value="1"/>
</dbReference>
<organism evidence="1 2">
    <name type="scientific">Loktanella atrilutea</name>
    <dbReference type="NCBI Taxonomy" id="366533"/>
    <lineage>
        <taxon>Bacteria</taxon>
        <taxon>Pseudomonadati</taxon>
        <taxon>Pseudomonadota</taxon>
        <taxon>Alphaproteobacteria</taxon>
        <taxon>Rhodobacterales</taxon>
        <taxon>Roseobacteraceae</taxon>
        <taxon>Loktanella</taxon>
    </lineage>
</organism>
<dbReference type="STRING" id="366533.SAMN05444339_10286"/>
<dbReference type="InterPro" id="IPR009734">
    <property type="entry name" value="Myoviridae_GpU"/>
</dbReference>
<dbReference type="OrthoDB" id="1550902at2"/>
<sequence>MAGMSLMALGLFQFEALGFGFNDRSKSQKTSWAKIPVAGGMDRMQWTGGDSQTETIGGVVFSHFGGQLSLEGIKAAAANGLQLPLVDATGNLFNVFGMYVVEDISEQQNVFDGQGAPLRNAYSISLTKYQGGLSPVSALSAVVGLFS</sequence>
<protein>
    <recommendedName>
        <fullName evidence="3">Phage protein U</fullName>
    </recommendedName>
</protein>
<reference evidence="2" key="1">
    <citation type="submission" date="2016-11" db="EMBL/GenBank/DDBJ databases">
        <authorList>
            <person name="Varghese N."/>
            <person name="Submissions S."/>
        </authorList>
    </citation>
    <scope>NUCLEOTIDE SEQUENCE [LARGE SCALE GENOMIC DNA]</scope>
    <source>
        <strain evidence="2">DSM 29326</strain>
    </source>
</reference>
<accession>A0A1M4WE90</accession>
<dbReference type="EMBL" id="FQUE01000002">
    <property type="protein sequence ID" value="SHE79559.1"/>
    <property type="molecule type" value="Genomic_DNA"/>
</dbReference>
<gene>
    <name evidence="1" type="ORF">SAMN05444339_10286</name>
</gene>
<name>A0A1M4WE90_LOKAT</name>
<evidence type="ECO:0000313" key="2">
    <source>
        <dbReference type="Proteomes" id="UP000183987"/>
    </source>
</evidence>
<evidence type="ECO:0000313" key="1">
    <source>
        <dbReference type="EMBL" id="SHE79559.1"/>
    </source>
</evidence>
<dbReference type="Proteomes" id="UP000183987">
    <property type="component" value="Unassembled WGS sequence"/>
</dbReference>
<evidence type="ECO:0008006" key="3">
    <source>
        <dbReference type="Google" id="ProtNLM"/>
    </source>
</evidence>
<dbReference type="AlphaFoldDB" id="A0A1M4WE90"/>
<proteinExistence type="predicted"/>
<keyword evidence="2" id="KW-1185">Reference proteome</keyword>